<evidence type="ECO:0000256" key="7">
    <source>
        <dbReference type="ARBA" id="ARBA00022927"/>
    </source>
</evidence>
<dbReference type="Proteomes" id="UP000226192">
    <property type="component" value="Unassembled WGS sequence"/>
</dbReference>
<evidence type="ECO:0000256" key="11">
    <source>
        <dbReference type="SAM" id="MobiDB-lite"/>
    </source>
</evidence>
<dbReference type="GO" id="GO:0006606">
    <property type="term" value="P:protein import into nucleus"/>
    <property type="evidence" value="ECO:0007669"/>
    <property type="project" value="TreeGrafter"/>
</dbReference>
<keyword evidence="7" id="KW-0653">Protein transport</keyword>
<keyword evidence="9" id="KW-0906">Nuclear pore complex</keyword>
<dbReference type="GO" id="GO:0044614">
    <property type="term" value="C:nuclear pore cytoplasmic filaments"/>
    <property type="evidence" value="ECO:0007669"/>
    <property type="project" value="TreeGrafter"/>
</dbReference>
<evidence type="ECO:0000256" key="2">
    <source>
        <dbReference type="ARBA" id="ARBA00008926"/>
    </source>
</evidence>
<dbReference type="GO" id="GO:0017056">
    <property type="term" value="F:structural constituent of nuclear pore"/>
    <property type="evidence" value="ECO:0007669"/>
    <property type="project" value="InterPro"/>
</dbReference>
<feature type="compositionally biased region" description="Polar residues" evidence="11">
    <location>
        <begin position="589"/>
        <end position="606"/>
    </location>
</feature>
<keyword evidence="14" id="KW-1185">Reference proteome</keyword>
<keyword evidence="6" id="KW-0509">mRNA transport</keyword>
<accession>A0A2C5YGZ0</accession>
<dbReference type="Pfam" id="PF12110">
    <property type="entry name" value="Nup96"/>
    <property type="match status" value="1"/>
</dbReference>
<feature type="compositionally biased region" description="Polar residues" evidence="11">
    <location>
        <begin position="119"/>
        <end position="129"/>
    </location>
</feature>
<keyword evidence="3" id="KW-0813">Transport</keyword>
<evidence type="ECO:0000256" key="4">
    <source>
        <dbReference type="ARBA" id="ARBA00022737"/>
    </source>
</evidence>
<feature type="region of interest" description="Disordered" evidence="11">
    <location>
        <begin position="365"/>
        <end position="466"/>
    </location>
</feature>
<dbReference type="GO" id="GO:0051028">
    <property type="term" value="P:mRNA transport"/>
    <property type="evidence" value="ECO:0007669"/>
    <property type="project" value="UniProtKB-KW"/>
</dbReference>
<proteinExistence type="inferred from homology"/>
<evidence type="ECO:0000256" key="9">
    <source>
        <dbReference type="ARBA" id="ARBA00023132"/>
    </source>
</evidence>
<dbReference type="InterPro" id="IPR036903">
    <property type="entry name" value="Nup98_auto-Pept-S59_dom_sf"/>
</dbReference>
<dbReference type="SUPFAM" id="SSF82215">
    <property type="entry name" value="C-terminal autoproteolytic domain of nucleoporin nup98"/>
    <property type="match status" value="1"/>
</dbReference>
<feature type="region of interest" description="Disordered" evidence="11">
    <location>
        <begin position="712"/>
        <end position="761"/>
    </location>
</feature>
<sequence length="1839" mass="194736">MSFGNNAFGGAFGSNNNQQNSTGFGGFGTNNNTSGSGFGAANPGTFGQNASPGSSMFPNTSTPGTFGSGGGFGNASSGFGSKPTFGSTGTGGGLFSQSNNNANTTSPAPSAFGSFGANAPSNNNTPFGSNTGGSGLFGSNNAVKPAFGAPANQSLFNPGNTGTTNAFGGSGGFGAVNNPGLGGAVGDPPGTAGVAFQAYSEKEPNSQNQTNAYQNLLFQDAYKKWSSEELRMADYLQGRRHGNASGAGAFGVNSGFGGTFGANNANNQTVSAFGTGAANAGSGVFGSNANAATASPFGQTSNTAFGGGNNTTSPFGTGNKPGGGIFGNASGQQSGGVFGINAGTGAFGSTSNTASPFGSVNNNTGGGIFGTNQGNKPQGSGFNFGNANTNNQVTSSPFGAAPGTGFGTNNTTGSGGIFGANNQQQQSGGIFGNAQQPQQNTGSTLGSAFGVQNQGQQSSGLFGNAQKPATGGLFGTANTASSGGLFGAANNQQQTGQQNNNLGGTGAFGGLGQAQQPTGSGFTGTGIFGLVANLNDVSAYGSPSLFAGVGGNEAANLGPLATPINGGSKQRRGSCLPLLKLAAGPTAPRFSTPQKRGFGLSQSSYGTTGGSPVGSISSTPGALGRSLLGNSSSSALIKSMSTNNLRRNFNTEDSLLAPGAFSANSSGRWFGNTGSKKLIVNRDVRSDLFSPSQKDKSIGDGSGARKLAKRVSFDTSNVDSEDAAPISGALPAADESPNSVSDDSTPRHARPSLESNGCQTPEMEQINGNELAIVHEEGGSMSTPDSHKTDRANALPLPGKYWMSPDEESLLKMNRIQRQSVDGFVIGRDNVGRIEFKVPVDLSGINIEEINGSLVQLEPRSATVYPVQAKKPPVGKGLNVPSRIVLEHSWPRGGRHKGTTSEVNRIHKHIERLKRIPDTQFEDYDKDTGIWTFSVEHFTTYGLDDKDDSDDETDTAMLDVNHSSNLIHGVSLDTSASTPKNDLFEGIGGVPGAFDQQVQVSTGNIPDTQSFLGVSSADPASNNVELSLDDEIDSEMDDGYDMSEDEDMARSSVGQHLAAEQEDTSLETLQEFREPVPGGILRARMRAIKRDAMDPLQLEVADGDDWGQMLYKTVSPAKRDRHLSRDTQESPSRMRQTLLEIDDQDGNGDDMQLGVNKASGFSTSIELMNSLFDKSKMQQNLRASQAPKGFPKWPYERQEKRMAIGEEEQAFHNASRPTWGPNETLVVTRSLNDTHQRPSVRDASGILAFERCGILTGAQQVRLAKFSSQSSKKLLRAQDQITEINCVNGVPMASLHPKSLVDMFPHENMHDPAHIHEKYVWELASILFDRQTSATEPEQDDLARKSKLSTFWADLVEPACTTNIGLARSSEDKAVACLAGHRIAEASKHLLDGKNFCLATLVPLMGTSDSAKKDMREQIRAWHDSKMLSEFSEAIRTMYELLGGNVCVCEGMKGVPVEDRMESFIISKHFSLDWRQSFGLRLWYAISSRDSAATAVRLFEEDISQDREDLPRPWYSEQGITPLWTDDKAKSRQDLLWGLLRLYADDKVDLEAILGPENCQLSPLDMRLCWQLGLALVSTGKVTFGSNGAEKMDAATLAYAAQLSGIGEWLEAAFVLLHLSDAAARTKAVQEHLCRHAGLIGSEGDTNFSTLTEKLQIPEAWLWEALALYMRSVKQDASAEVRCLLRAASFVEAHRVLVQQVAPRAIIERDYKTLSSLVDQFAGREASIADWSVGGEVYGNFIMLIVHRGLGEMVPPALLEKLMAGLDAMNAGIGETDVVRFAAVSDMADETAREVFKLAKKKQDMELRSKILNLPLTQDRLLAYCTDLGMDRYREVMSH</sequence>
<organism evidence="13 14">
    <name type="scientific">Ophiocordyceps australis</name>
    <dbReference type="NCBI Taxonomy" id="1399860"/>
    <lineage>
        <taxon>Eukaryota</taxon>
        <taxon>Fungi</taxon>
        <taxon>Dikarya</taxon>
        <taxon>Ascomycota</taxon>
        <taxon>Pezizomycotina</taxon>
        <taxon>Sordariomycetes</taxon>
        <taxon>Hypocreomycetidae</taxon>
        <taxon>Hypocreales</taxon>
        <taxon>Ophiocordycipitaceae</taxon>
        <taxon>Ophiocordyceps</taxon>
    </lineage>
</organism>
<dbReference type="Gene3D" id="1.25.40.690">
    <property type="match status" value="1"/>
</dbReference>
<comment type="subcellular location">
    <subcellularLocation>
        <location evidence="1">Nucleus</location>
        <location evidence="1">Nuclear pore complex</location>
    </subcellularLocation>
</comment>
<feature type="compositionally biased region" description="Low complexity" evidence="11">
    <location>
        <begin position="74"/>
        <end position="87"/>
    </location>
</feature>
<keyword evidence="5" id="KW-0068">Autocatalytic cleavage</keyword>
<evidence type="ECO:0000256" key="5">
    <source>
        <dbReference type="ARBA" id="ARBA00022813"/>
    </source>
</evidence>
<feature type="domain" description="Peptidase S59" evidence="12">
    <location>
        <begin position="798"/>
        <end position="938"/>
    </location>
</feature>
<evidence type="ECO:0000256" key="3">
    <source>
        <dbReference type="ARBA" id="ARBA00022448"/>
    </source>
</evidence>
<keyword evidence="8" id="KW-0811">Translocation</keyword>
<dbReference type="PANTHER" id="PTHR23198">
    <property type="entry name" value="NUCLEOPORIN"/>
    <property type="match status" value="1"/>
</dbReference>
<dbReference type="GO" id="GO:0034398">
    <property type="term" value="P:telomere tethering at nuclear periphery"/>
    <property type="evidence" value="ECO:0007669"/>
    <property type="project" value="TreeGrafter"/>
</dbReference>
<dbReference type="EMBL" id="NJET01000007">
    <property type="protein sequence ID" value="PHH66562.1"/>
    <property type="molecule type" value="Genomic_DNA"/>
</dbReference>
<dbReference type="FunFam" id="3.30.1610.10:FF:000003">
    <property type="entry name" value="Nucleoporin SONB, putative"/>
    <property type="match status" value="1"/>
</dbReference>
<comment type="similarity">
    <text evidence="2">Belongs to the nucleoporin GLFG family.</text>
</comment>
<feature type="compositionally biased region" description="Low complexity" evidence="11">
    <location>
        <begin position="487"/>
        <end position="502"/>
    </location>
</feature>
<dbReference type="GO" id="GO:0003723">
    <property type="term" value="F:RNA binding"/>
    <property type="evidence" value="ECO:0007669"/>
    <property type="project" value="TreeGrafter"/>
</dbReference>
<dbReference type="InterPro" id="IPR007230">
    <property type="entry name" value="Nup98_auto-Pept-S59_dom"/>
</dbReference>
<feature type="compositionally biased region" description="Polar residues" evidence="11">
    <location>
        <begin position="45"/>
        <end position="59"/>
    </location>
</feature>
<evidence type="ECO:0000256" key="6">
    <source>
        <dbReference type="ARBA" id="ARBA00022816"/>
    </source>
</evidence>
<dbReference type="Gene3D" id="3.30.1610.10">
    <property type="entry name" value="Peptidase S59, nucleoporin"/>
    <property type="match status" value="1"/>
</dbReference>
<evidence type="ECO:0000313" key="14">
    <source>
        <dbReference type="Proteomes" id="UP000226192"/>
    </source>
</evidence>
<dbReference type="PROSITE" id="PS51434">
    <property type="entry name" value="NUP_C"/>
    <property type="match status" value="1"/>
</dbReference>
<reference evidence="13 14" key="1">
    <citation type="submission" date="2017-06" db="EMBL/GenBank/DDBJ databases">
        <title>Ant-infecting Ophiocordyceps genomes reveal a high diversity of potential behavioral manipulation genes and a possible major role for enterotoxins.</title>
        <authorList>
            <person name="De Bekker C."/>
            <person name="Evans H.C."/>
            <person name="Brachmann A."/>
            <person name="Hughes D.P."/>
        </authorList>
    </citation>
    <scope>NUCLEOTIDE SEQUENCE [LARGE SCALE GENOMIC DNA]</scope>
    <source>
        <strain evidence="13 14">Map64</strain>
    </source>
</reference>
<dbReference type="GO" id="GO:0006405">
    <property type="term" value="P:RNA export from nucleus"/>
    <property type="evidence" value="ECO:0007669"/>
    <property type="project" value="TreeGrafter"/>
</dbReference>
<feature type="region of interest" description="Disordered" evidence="11">
    <location>
        <begin position="302"/>
        <end position="330"/>
    </location>
</feature>
<dbReference type="InterPro" id="IPR037665">
    <property type="entry name" value="Nucleoporin_S59-like"/>
</dbReference>
<protein>
    <recommendedName>
        <fullName evidence="12">Peptidase S59 domain-containing protein</fullName>
    </recommendedName>
</protein>
<name>A0A2C5YGZ0_9HYPO</name>
<gene>
    <name evidence="13" type="ORF">CDD81_7037</name>
</gene>
<comment type="caution">
    <text evidence="13">The sequence shown here is derived from an EMBL/GenBank/DDBJ whole genome shotgun (WGS) entry which is preliminary data.</text>
</comment>
<dbReference type="GO" id="GO:0000973">
    <property type="term" value="P:post-transcriptional tethering of RNA polymerase II gene DNA at nuclear periphery"/>
    <property type="evidence" value="ECO:0007669"/>
    <property type="project" value="TreeGrafter"/>
</dbReference>
<dbReference type="PANTHER" id="PTHR23198:SF6">
    <property type="entry name" value="NUCLEAR PORE COMPLEX PROTEIN NUP98-NUP96"/>
    <property type="match status" value="1"/>
</dbReference>
<evidence type="ECO:0000256" key="8">
    <source>
        <dbReference type="ARBA" id="ARBA00023010"/>
    </source>
</evidence>
<keyword evidence="4" id="KW-0677">Repeat</keyword>
<feature type="region of interest" description="Disordered" evidence="11">
    <location>
        <begin position="485"/>
        <end position="512"/>
    </location>
</feature>
<feature type="compositionally biased region" description="Polar residues" evidence="11">
    <location>
        <begin position="376"/>
        <end position="395"/>
    </location>
</feature>
<feature type="compositionally biased region" description="Polar residues" evidence="11">
    <location>
        <begin position="302"/>
        <end position="316"/>
    </location>
</feature>
<evidence type="ECO:0000256" key="1">
    <source>
        <dbReference type="ARBA" id="ARBA00004567"/>
    </source>
</evidence>
<feature type="compositionally biased region" description="Gly residues" evidence="11">
    <location>
        <begin position="503"/>
        <end position="512"/>
    </location>
</feature>
<dbReference type="OrthoDB" id="3797628at2759"/>
<feature type="region of interest" description="Disordered" evidence="11">
    <location>
        <begin position="35"/>
        <end position="133"/>
    </location>
</feature>
<dbReference type="InterPro" id="IPR021967">
    <property type="entry name" value="Nup98_C"/>
</dbReference>
<feature type="compositionally biased region" description="Polar residues" evidence="11">
    <location>
        <begin position="99"/>
        <end position="108"/>
    </location>
</feature>
<dbReference type="GO" id="GO:0008139">
    <property type="term" value="F:nuclear localization sequence binding"/>
    <property type="evidence" value="ECO:0007669"/>
    <property type="project" value="TreeGrafter"/>
</dbReference>
<dbReference type="Pfam" id="PF04096">
    <property type="entry name" value="Nucleoporin2"/>
    <property type="match status" value="1"/>
</dbReference>
<feature type="compositionally biased region" description="Low complexity" evidence="11">
    <location>
        <begin position="396"/>
        <end position="412"/>
    </location>
</feature>
<keyword evidence="10" id="KW-0539">Nucleus</keyword>
<evidence type="ECO:0000256" key="10">
    <source>
        <dbReference type="ARBA" id="ARBA00023242"/>
    </source>
</evidence>
<evidence type="ECO:0000259" key="12">
    <source>
        <dbReference type="PROSITE" id="PS51434"/>
    </source>
</evidence>
<dbReference type="STRING" id="1399860.A0A2C5YGZ0"/>
<feature type="compositionally biased region" description="Polar residues" evidence="11">
    <location>
        <begin position="420"/>
        <end position="461"/>
    </location>
</feature>
<evidence type="ECO:0000313" key="13">
    <source>
        <dbReference type="EMBL" id="PHH66562.1"/>
    </source>
</evidence>
<feature type="region of interest" description="Disordered" evidence="11">
    <location>
        <begin position="587"/>
        <end position="618"/>
    </location>
</feature>